<evidence type="ECO:0000313" key="2">
    <source>
        <dbReference type="Proteomes" id="UP001152320"/>
    </source>
</evidence>
<gene>
    <name evidence="1" type="ORF">HOLleu_43559</name>
</gene>
<proteinExistence type="predicted"/>
<organism evidence="1 2">
    <name type="scientific">Holothuria leucospilota</name>
    <name type="common">Black long sea cucumber</name>
    <name type="synonym">Mertensiothuria leucospilota</name>
    <dbReference type="NCBI Taxonomy" id="206669"/>
    <lineage>
        <taxon>Eukaryota</taxon>
        <taxon>Metazoa</taxon>
        <taxon>Echinodermata</taxon>
        <taxon>Eleutherozoa</taxon>
        <taxon>Echinozoa</taxon>
        <taxon>Holothuroidea</taxon>
        <taxon>Aspidochirotacea</taxon>
        <taxon>Aspidochirotida</taxon>
        <taxon>Holothuriidae</taxon>
        <taxon>Holothuria</taxon>
    </lineage>
</organism>
<dbReference type="Proteomes" id="UP001152320">
    <property type="component" value="Unassembled WGS sequence"/>
</dbReference>
<reference evidence="1" key="1">
    <citation type="submission" date="2021-10" db="EMBL/GenBank/DDBJ databases">
        <title>Tropical sea cucumber genome reveals ecological adaptation and Cuvierian tubules defense mechanism.</title>
        <authorList>
            <person name="Chen T."/>
        </authorList>
    </citation>
    <scope>NUCLEOTIDE SEQUENCE</scope>
    <source>
        <strain evidence="1">Nanhai2018</strain>
        <tissue evidence="1">Muscle</tissue>
    </source>
</reference>
<protein>
    <submittedName>
        <fullName evidence="1">Uncharacterized protein</fullName>
    </submittedName>
</protein>
<dbReference type="EMBL" id="JAIZAY010000359">
    <property type="protein sequence ID" value="KAJ8018450.1"/>
    <property type="molecule type" value="Genomic_DNA"/>
</dbReference>
<name>A0A9Q0YBS7_HOLLE</name>
<comment type="caution">
    <text evidence="1">The sequence shown here is derived from an EMBL/GenBank/DDBJ whole genome shotgun (WGS) entry which is preliminary data.</text>
</comment>
<keyword evidence="2" id="KW-1185">Reference proteome</keyword>
<dbReference type="AlphaFoldDB" id="A0A9Q0YBS7"/>
<evidence type="ECO:0000313" key="1">
    <source>
        <dbReference type="EMBL" id="KAJ8018450.1"/>
    </source>
</evidence>
<sequence length="101" mass="11762">MFRNHDLTCWQGKGGSRDVNFQKSGNGKVCKSRIPILILKFRENQENEFLSGQSKLREFEKSTIKRKKSVISLMQNQVICQLHFISCVQTGNGSKYLFWNF</sequence>
<accession>A0A9Q0YBS7</accession>